<feature type="compositionally biased region" description="Basic and acidic residues" evidence="1">
    <location>
        <begin position="348"/>
        <end position="360"/>
    </location>
</feature>
<protein>
    <submittedName>
        <fullName evidence="2">Uncharacterized protein</fullName>
    </submittedName>
</protein>
<reference evidence="2" key="2">
    <citation type="submission" date="2023-05" db="EMBL/GenBank/DDBJ databases">
        <authorList>
            <consortium name="Lawrence Berkeley National Laboratory"/>
            <person name="Steindorff A."/>
            <person name="Hensen N."/>
            <person name="Bonometti L."/>
            <person name="Westerberg I."/>
            <person name="Brannstrom I.O."/>
            <person name="Guillou S."/>
            <person name="Cros-Aarteil S."/>
            <person name="Calhoun S."/>
            <person name="Haridas S."/>
            <person name="Kuo A."/>
            <person name="Mondo S."/>
            <person name="Pangilinan J."/>
            <person name="Riley R."/>
            <person name="Labutti K."/>
            <person name="Andreopoulos B."/>
            <person name="Lipzen A."/>
            <person name="Chen C."/>
            <person name="Yanf M."/>
            <person name="Daum C."/>
            <person name="Ng V."/>
            <person name="Clum A."/>
            <person name="Ohm R."/>
            <person name="Martin F."/>
            <person name="Silar P."/>
            <person name="Natvig D."/>
            <person name="Lalanne C."/>
            <person name="Gautier V."/>
            <person name="Ament-Velasquez S.L."/>
            <person name="Kruys A."/>
            <person name="Hutchinson M.I."/>
            <person name="Powell A.J."/>
            <person name="Barry K."/>
            <person name="Miller A.N."/>
            <person name="Grigoriev I.V."/>
            <person name="Debuchy R."/>
            <person name="Gladieux P."/>
            <person name="Thoren M.H."/>
            <person name="Johannesson H."/>
        </authorList>
    </citation>
    <scope>NUCLEOTIDE SEQUENCE</scope>
    <source>
        <strain evidence="2">PSN309</strain>
    </source>
</reference>
<dbReference type="EMBL" id="MU864441">
    <property type="protein sequence ID" value="KAK4185753.1"/>
    <property type="molecule type" value="Genomic_DNA"/>
</dbReference>
<evidence type="ECO:0000313" key="3">
    <source>
        <dbReference type="Proteomes" id="UP001302126"/>
    </source>
</evidence>
<feature type="compositionally biased region" description="Basic residues" evidence="1">
    <location>
        <begin position="361"/>
        <end position="371"/>
    </location>
</feature>
<dbReference type="Proteomes" id="UP001302126">
    <property type="component" value="Unassembled WGS sequence"/>
</dbReference>
<reference evidence="2" key="1">
    <citation type="journal article" date="2023" name="Mol. Phylogenet. Evol.">
        <title>Genome-scale phylogeny and comparative genomics of the fungal order Sordariales.</title>
        <authorList>
            <person name="Hensen N."/>
            <person name="Bonometti L."/>
            <person name="Westerberg I."/>
            <person name="Brannstrom I.O."/>
            <person name="Guillou S."/>
            <person name="Cros-Aarteil S."/>
            <person name="Calhoun S."/>
            <person name="Haridas S."/>
            <person name="Kuo A."/>
            <person name="Mondo S."/>
            <person name="Pangilinan J."/>
            <person name="Riley R."/>
            <person name="LaButti K."/>
            <person name="Andreopoulos B."/>
            <person name="Lipzen A."/>
            <person name="Chen C."/>
            <person name="Yan M."/>
            <person name="Daum C."/>
            <person name="Ng V."/>
            <person name="Clum A."/>
            <person name="Steindorff A."/>
            <person name="Ohm R.A."/>
            <person name="Martin F."/>
            <person name="Silar P."/>
            <person name="Natvig D.O."/>
            <person name="Lalanne C."/>
            <person name="Gautier V."/>
            <person name="Ament-Velasquez S.L."/>
            <person name="Kruys A."/>
            <person name="Hutchinson M.I."/>
            <person name="Powell A.J."/>
            <person name="Barry K."/>
            <person name="Miller A.N."/>
            <person name="Grigoriev I.V."/>
            <person name="Debuchy R."/>
            <person name="Gladieux P."/>
            <person name="Hiltunen Thoren M."/>
            <person name="Johannesson H."/>
        </authorList>
    </citation>
    <scope>NUCLEOTIDE SEQUENCE</scope>
    <source>
        <strain evidence="2">PSN309</strain>
    </source>
</reference>
<comment type="caution">
    <text evidence="2">The sequence shown here is derived from an EMBL/GenBank/DDBJ whole genome shotgun (WGS) entry which is preliminary data.</text>
</comment>
<sequence>MASNISIRVAKPGDLQTLVRIAMADNDESPIWNWVFPNRHAMPDSLRDDRQMWEHWIDGILWDPKAVVLVAETTQSPKVILSFSVWWWARLSNRKMFDGHPGWRQRVRMSEAKLKWFNVPQPPGFPNPPPWASYHALTTMEHATTFLSPNNRPVHSHEERDATKEIRNRLAHIVSELDSSSDKLTQDHWDSSSQTAQVWQGTHLYCDPDPAIPLSLLKSSVAALVRQGTLFADTWGDHTMVTLLSGTKRGYELAKEALGEQRFKKDLGWQLKRCYFSGGKSARAYLEIWRRRPGAVPTFPSFETEGEESAATGRGAGSGQFKEEVGETEHDGGGSSRRTGAGTPSSSKEGEGRKKSEFWSKFKRRGKGGKE</sequence>
<feature type="compositionally biased region" description="Low complexity" evidence="1">
    <location>
        <begin position="336"/>
        <end position="347"/>
    </location>
</feature>
<feature type="region of interest" description="Disordered" evidence="1">
    <location>
        <begin position="297"/>
        <end position="371"/>
    </location>
</feature>
<evidence type="ECO:0000256" key="1">
    <source>
        <dbReference type="SAM" id="MobiDB-lite"/>
    </source>
</evidence>
<gene>
    <name evidence="2" type="ORF">QBC35DRAFT_465341</name>
</gene>
<feature type="compositionally biased region" description="Basic and acidic residues" evidence="1">
    <location>
        <begin position="321"/>
        <end position="332"/>
    </location>
</feature>
<accession>A0AAN7AFW9</accession>
<evidence type="ECO:0000313" key="2">
    <source>
        <dbReference type="EMBL" id="KAK4185753.1"/>
    </source>
</evidence>
<proteinExistence type="predicted"/>
<organism evidence="2 3">
    <name type="scientific">Podospora australis</name>
    <dbReference type="NCBI Taxonomy" id="1536484"/>
    <lineage>
        <taxon>Eukaryota</taxon>
        <taxon>Fungi</taxon>
        <taxon>Dikarya</taxon>
        <taxon>Ascomycota</taxon>
        <taxon>Pezizomycotina</taxon>
        <taxon>Sordariomycetes</taxon>
        <taxon>Sordariomycetidae</taxon>
        <taxon>Sordariales</taxon>
        <taxon>Podosporaceae</taxon>
        <taxon>Podospora</taxon>
    </lineage>
</organism>
<dbReference type="Gene3D" id="3.40.630.30">
    <property type="match status" value="1"/>
</dbReference>
<dbReference type="AlphaFoldDB" id="A0AAN7AFW9"/>
<name>A0AAN7AFW9_9PEZI</name>
<keyword evidence="3" id="KW-1185">Reference proteome</keyword>